<dbReference type="OrthoDB" id="3854400at2"/>
<feature type="region of interest" description="Disordered" evidence="1">
    <location>
        <begin position="94"/>
        <end position="132"/>
    </location>
</feature>
<reference evidence="2 3" key="1">
    <citation type="submission" date="2017-06" db="EMBL/GenBank/DDBJ databases">
        <authorList>
            <person name="Kim H.J."/>
            <person name="Triplett B.A."/>
        </authorList>
    </citation>
    <scope>NUCLEOTIDE SEQUENCE [LARGE SCALE GENOMIC DNA]</scope>
    <source>
        <strain evidence="2 3">CGMCC 4.1858</strain>
    </source>
</reference>
<name>A0A239F7D2_9ACTN</name>
<sequence>MSTTDIPTGESGPRYVRLQVELVLEITGSGELTDAALDQIGGDEYMPDDERQHAEASVRQDESEALAYLVDPFDLVTSVPGIELVQASWSCAHTEYDPDSDEWDLYDDEADDEADEEADEEADIDEEEPRGR</sequence>
<organism evidence="2 3">
    <name type="scientific">Actinacidiphila glaucinigra</name>
    <dbReference type="NCBI Taxonomy" id="235986"/>
    <lineage>
        <taxon>Bacteria</taxon>
        <taxon>Bacillati</taxon>
        <taxon>Actinomycetota</taxon>
        <taxon>Actinomycetes</taxon>
        <taxon>Kitasatosporales</taxon>
        <taxon>Streptomycetaceae</taxon>
        <taxon>Actinacidiphila</taxon>
    </lineage>
</organism>
<dbReference type="EMBL" id="FZOF01000006">
    <property type="protein sequence ID" value="SNS52735.1"/>
    <property type="molecule type" value="Genomic_DNA"/>
</dbReference>
<feature type="compositionally biased region" description="Acidic residues" evidence="1">
    <location>
        <begin position="97"/>
        <end position="132"/>
    </location>
</feature>
<keyword evidence="3" id="KW-1185">Reference proteome</keyword>
<accession>A0A239F7D2</accession>
<protein>
    <submittedName>
        <fullName evidence="2">Uncharacterized protein</fullName>
    </submittedName>
</protein>
<gene>
    <name evidence="2" type="ORF">SAMN05216252_106353</name>
</gene>
<proteinExistence type="predicted"/>
<evidence type="ECO:0000313" key="3">
    <source>
        <dbReference type="Proteomes" id="UP000198280"/>
    </source>
</evidence>
<dbReference type="AlphaFoldDB" id="A0A239F7D2"/>
<evidence type="ECO:0000256" key="1">
    <source>
        <dbReference type="SAM" id="MobiDB-lite"/>
    </source>
</evidence>
<evidence type="ECO:0000313" key="2">
    <source>
        <dbReference type="EMBL" id="SNS52735.1"/>
    </source>
</evidence>
<dbReference type="Proteomes" id="UP000198280">
    <property type="component" value="Unassembled WGS sequence"/>
</dbReference>
<dbReference type="RefSeq" id="WP_089224313.1">
    <property type="nucleotide sequence ID" value="NZ_FZOF01000006.1"/>
</dbReference>